<accession>A0AAV4Q7F1</accession>
<dbReference type="AlphaFoldDB" id="A0AAV4Q7F1"/>
<comment type="caution">
    <text evidence="1">The sequence shown here is derived from an EMBL/GenBank/DDBJ whole genome shotgun (WGS) entry which is preliminary data.</text>
</comment>
<dbReference type="EMBL" id="BPLQ01004074">
    <property type="protein sequence ID" value="GIY05400.1"/>
    <property type="molecule type" value="Genomic_DNA"/>
</dbReference>
<evidence type="ECO:0000313" key="2">
    <source>
        <dbReference type="Proteomes" id="UP001054837"/>
    </source>
</evidence>
<keyword evidence="2" id="KW-1185">Reference proteome</keyword>
<organism evidence="1 2">
    <name type="scientific">Caerostris darwini</name>
    <dbReference type="NCBI Taxonomy" id="1538125"/>
    <lineage>
        <taxon>Eukaryota</taxon>
        <taxon>Metazoa</taxon>
        <taxon>Ecdysozoa</taxon>
        <taxon>Arthropoda</taxon>
        <taxon>Chelicerata</taxon>
        <taxon>Arachnida</taxon>
        <taxon>Araneae</taxon>
        <taxon>Araneomorphae</taxon>
        <taxon>Entelegynae</taxon>
        <taxon>Araneoidea</taxon>
        <taxon>Araneidae</taxon>
        <taxon>Caerostris</taxon>
    </lineage>
</organism>
<protein>
    <submittedName>
        <fullName evidence="1">Uncharacterized protein</fullName>
    </submittedName>
</protein>
<gene>
    <name evidence="1" type="ORF">CDAR_462871</name>
</gene>
<name>A0AAV4Q7F1_9ARAC</name>
<sequence>MIKENELNSCPFRLNYSFFLDSKEQPVRGRRSHQFQLLGQFQAARNIPVMLATFFMGNIAPVEGSQHLPITHHLPAMQRNKELVTIAHINIMGFLNLLITTPRAT</sequence>
<evidence type="ECO:0000313" key="1">
    <source>
        <dbReference type="EMBL" id="GIY05400.1"/>
    </source>
</evidence>
<dbReference type="Proteomes" id="UP001054837">
    <property type="component" value="Unassembled WGS sequence"/>
</dbReference>
<reference evidence="1 2" key="1">
    <citation type="submission" date="2021-06" db="EMBL/GenBank/DDBJ databases">
        <title>Caerostris darwini draft genome.</title>
        <authorList>
            <person name="Kono N."/>
            <person name="Arakawa K."/>
        </authorList>
    </citation>
    <scope>NUCLEOTIDE SEQUENCE [LARGE SCALE GENOMIC DNA]</scope>
</reference>
<proteinExistence type="predicted"/>